<dbReference type="RefSeq" id="WP_257121531.1">
    <property type="nucleotide sequence ID" value="NZ_CP099464.1"/>
</dbReference>
<dbReference type="EMBL" id="CP099464">
    <property type="protein sequence ID" value="UUO16140.1"/>
    <property type="molecule type" value="Genomic_DNA"/>
</dbReference>
<evidence type="ECO:0000256" key="1">
    <source>
        <dbReference type="ARBA" id="ARBA00007435"/>
    </source>
</evidence>
<dbReference type="Pfam" id="PF01541">
    <property type="entry name" value="GIY-YIG"/>
    <property type="match status" value="1"/>
</dbReference>
<gene>
    <name evidence="3" type="ORF">NG743_03580</name>
</gene>
<proteinExistence type="inferred from homology"/>
<sequence length="126" mass="15097">MDYLFFRKLLVNLTLTIEPYWDETLNLFIPMNKQFYIYIMTNNHNKVLYTGVTNDLIRRVYEHKEKLIEGFTKKYNVTKLVYYEIFIDATSAIAREKQIKAGSRQKKIDLINSINQEWGDLYEGLL</sequence>
<dbReference type="CDD" id="cd10448">
    <property type="entry name" value="GIY-YIG_unchar_3"/>
    <property type="match status" value="1"/>
</dbReference>
<dbReference type="SUPFAM" id="SSF82771">
    <property type="entry name" value="GIY-YIG endonuclease"/>
    <property type="match status" value="1"/>
</dbReference>
<dbReference type="InterPro" id="IPR050190">
    <property type="entry name" value="UPF0213_domain"/>
</dbReference>
<keyword evidence="4" id="KW-1185">Reference proteome</keyword>
<organism evidence="3 4">
    <name type="scientific">Dolichospermum heterosporum TAC447</name>
    <dbReference type="NCBI Taxonomy" id="747523"/>
    <lineage>
        <taxon>Bacteria</taxon>
        <taxon>Bacillati</taxon>
        <taxon>Cyanobacteriota</taxon>
        <taxon>Cyanophyceae</taxon>
        <taxon>Nostocales</taxon>
        <taxon>Aphanizomenonaceae</taxon>
        <taxon>Dolichospermum</taxon>
        <taxon>Dolichospermum heterosporum</taxon>
    </lineage>
</organism>
<evidence type="ECO:0000313" key="3">
    <source>
        <dbReference type="EMBL" id="UUO16140.1"/>
    </source>
</evidence>
<dbReference type="Gene3D" id="3.40.1440.10">
    <property type="entry name" value="GIY-YIG endonuclease"/>
    <property type="match status" value="1"/>
</dbReference>
<dbReference type="Proteomes" id="UP001057561">
    <property type="component" value="Chromosome"/>
</dbReference>
<dbReference type="SMART" id="SM00465">
    <property type="entry name" value="GIYc"/>
    <property type="match status" value="1"/>
</dbReference>
<protein>
    <submittedName>
        <fullName evidence="3">GIY-YIG nuclease family protein</fullName>
    </submittedName>
</protein>
<dbReference type="PANTHER" id="PTHR34477">
    <property type="entry name" value="UPF0213 PROTEIN YHBQ"/>
    <property type="match status" value="1"/>
</dbReference>
<comment type="similarity">
    <text evidence="1">Belongs to the UPF0213 family.</text>
</comment>
<feature type="domain" description="GIY-YIG" evidence="2">
    <location>
        <begin position="33"/>
        <end position="109"/>
    </location>
</feature>
<accession>A0ABY5LZU1</accession>
<dbReference type="PROSITE" id="PS50164">
    <property type="entry name" value="GIY_YIG"/>
    <property type="match status" value="1"/>
</dbReference>
<dbReference type="PANTHER" id="PTHR34477:SF5">
    <property type="entry name" value="BSL5627 PROTEIN"/>
    <property type="match status" value="1"/>
</dbReference>
<name>A0ABY5LZU1_9CYAN</name>
<dbReference type="InterPro" id="IPR035901">
    <property type="entry name" value="GIY-YIG_endonuc_sf"/>
</dbReference>
<reference evidence="3" key="1">
    <citation type="submission" date="2022-06" db="EMBL/GenBank/DDBJ databases">
        <title>Nostosin G and Spiroidesin B from the Cyanobacterium Dolichospermum sp. NIES-1697.</title>
        <authorList>
            <person name="Phan C.-S."/>
            <person name="Mehjabin J.J."/>
            <person name="Anas A.R.J."/>
            <person name="Hayasaka M."/>
            <person name="Onoki R."/>
            <person name="Wang J."/>
            <person name="Umezawa T."/>
            <person name="Washio K."/>
            <person name="Morikawa M."/>
            <person name="Okino T."/>
        </authorList>
    </citation>
    <scope>NUCLEOTIDE SEQUENCE</scope>
    <source>
        <strain evidence="3">NIES-1697</strain>
    </source>
</reference>
<dbReference type="InterPro" id="IPR000305">
    <property type="entry name" value="GIY-YIG_endonuc"/>
</dbReference>
<evidence type="ECO:0000313" key="4">
    <source>
        <dbReference type="Proteomes" id="UP001057561"/>
    </source>
</evidence>
<evidence type="ECO:0000259" key="2">
    <source>
        <dbReference type="PROSITE" id="PS50164"/>
    </source>
</evidence>